<dbReference type="SUPFAM" id="SSF56925">
    <property type="entry name" value="OMPA-like"/>
    <property type="match status" value="1"/>
</dbReference>
<accession>A0A1V4ARR9</accession>
<name>A0A1V4ARR9_9BACT</name>
<evidence type="ECO:0000256" key="1">
    <source>
        <dbReference type="SAM" id="SignalP"/>
    </source>
</evidence>
<dbReference type="STRING" id="1004156.AYP45_12665"/>
<evidence type="ECO:0000313" key="3">
    <source>
        <dbReference type="Proteomes" id="UP000189681"/>
    </source>
</evidence>
<comment type="caution">
    <text evidence="2">The sequence shown here is derived from an EMBL/GenBank/DDBJ whole genome shotgun (WGS) entry which is preliminary data.</text>
</comment>
<dbReference type="AlphaFoldDB" id="A0A1V4ARR9"/>
<keyword evidence="1" id="KW-0732">Signal</keyword>
<protein>
    <recommendedName>
        <fullName evidence="4">Outer membrane protein beta-barrel domain-containing protein</fullName>
    </recommendedName>
</protein>
<dbReference type="Proteomes" id="UP000189681">
    <property type="component" value="Unassembled WGS sequence"/>
</dbReference>
<evidence type="ECO:0008006" key="4">
    <source>
        <dbReference type="Google" id="ProtNLM"/>
    </source>
</evidence>
<sequence>MNKQNTLFMIVIICLLFLICMTSFAEEAKDAKAESEANSKWEFIMVPYLWMTGIDGDVTIKGREADVDVTFDEILDDLDIALLSNLIAKKGRWEFFVQPNYMKLSSEGDFDRRALTIDADVDTEMLILEFGTFYKLGTWGERFPVSLDILGGGRYWHFDNEIDLDIDISLPGIDSDIRRERDVDAEKDLIDPFVGLRVSTVVTKKVRFDVRGDIGGFDISDDTSDLSWQAIGLFEYDLSQRIVLGAGYRALDIRYETGSGNDKNGIDATIHGPILGVGIRF</sequence>
<proteinExistence type="predicted"/>
<dbReference type="Gene3D" id="2.40.160.20">
    <property type="match status" value="1"/>
</dbReference>
<feature type="signal peptide" evidence="1">
    <location>
        <begin position="1"/>
        <end position="25"/>
    </location>
</feature>
<dbReference type="InterPro" id="IPR011250">
    <property type="entry name" value="OMP/PagP_B-barrel"/>
</dbReference>
<organism evidence="2 3">
    <name type="scientific">Candidatus Brocadia carolinensis</name>
    <dbReference type="NCBI Taxonomy" id="1004156"/>
    <lineage>
        <taxon>Bacteria</taxon>
        <taxon>Pseudomonadati</taxon>
        <taxon>Planctomycetota</taxon>
        <taxon>Candidatus Brocadiia</taxon>
        <taxon>Candidatus Brocadiales</taxon>
        <taxon>Candidatus Brocadiaceae</taxon>
        <taxon>Candidatus Brocadia</taxon>
    </lineage>
</organism>
<feature type="chain" id="PRO_5013251585" description="Outer membrane protein beta-barrel domain-containing protein" evidence="1">
    <location>
        <begin position="26"/>
        <end position="281"/>
    </location>
</feature>
<evidence type="ECO:0000313" key="2">
    <source>
        <dbReference type="EMBL" id="OOP55795.1"/>
    </source>
</evidence>
<dbReference type="EMBL" id="AYTS01000115">
    <property type="protein sequence ID" value="OOP55795.1"/>
    <property type="molecule type" value="Genomic_DNA"/>
</dbReference>
<gene>
    <name evidence="2" type="ORF">AYP45_12665</name>
</gene>
<reference evidence="2 3" key="1">
    <citation type="journal article" date="2017" name="Water Res.">
        <title>Discovery and metagenomic analysis of an anammox bacterial enrichment related to Candidatus "Brocadia caroliniensis" in a full-scale glycerol-fed nitritation-denitritation separate centrate treatment process.</title>
        <authorList>
            <person name="Park H."/>
            <person name="Brotto A.C."/>
            <person name="van Loosdrecht M.C."/>
            <person name="Chandran K."/>
        </authorList>
    </citation>
    <scope>NUCLEOTIDE SEQUENCE [LARGE SCALE GENOMIC DNA]</scope>
    <source>
        <strain evidence="2">26THWARD</strain>
    </source>
</reference>